<dbReference type="PANTHER" id="PTHR38564">
    <property type="entry name" value="SI:CH73-250A16.5-RELATED"/>
    <property type="match status" value="1"/>
</dbReference>
<dbReference type="AlphaFoldDB" id="A0A6S9YSQ8"/>
<dbReference type="EMBL" id="HBIZ01036772">
    <property type="protein sequence ID" value="CAE0770829.1"/>
    <property type="molecule type" value="Transcribed_RNA"/>
</dbReference>
<proteinExistence type="predicted"/>
<evidence type="ECO:0000313" key="2">
    <source>
        <dbReference type="EMBL" id="CAE0770830.1"/>
    </source>
</evidence>
<sequence>MLTTALYNTKLTRSHPPQHFDVSMSLPLWVVGGLMGRAALASAYECPGSPAFVHASCKVSVEAHAPCDDVRNEVLSRVKGQYLKWHDPHNNGTYTLTDTGADGSLSLQRVTGNKKYTDKMRFVFADAKDGSCSVKACSESQVMSVADFSTNYCNLRMLYCSKGDGCHPVNSNFEVAELEVSPSFGAGTNKADCLKV</sequence>
<organism evidence="1">
    <name type="scientific">Chrysotila carterae</name>
    <name type="common">Marine alga</name>
    <name type="synonym">Syracosphaera carterae</name>
    <dbReference type="NCBI Taxonomy" id="13221"/>
    <lineage>
        <taxon>Eukaryota</taxon>
        <taxon>Haptista</taxon>
        <taxon>Haptophyta</taxon>
        <taxon>Prymnesiophyceae</taxon>
        <taxon>Isochrysidales</taxon>
        <taxon>Isochrysidaceae</taxon>
        <taxon>Chrysotila</taxon>
    </lineage>
</organism>
<accession>A0A6S9YSQ8</accession>
<name>A0A6S9YSQ8_CHRCT</name>
<protein>
    <submittedName>
        <fullName evidence="1">Uncharacterized protein</fullName>
    </submittedName>
</protein>
<reference evidence="1" key="1">
    <citation type="submission" date="2021-01" db="EMBL/GenBank/DDBJ databases">
        <authorList>
            <person name="Corre E."/>
            <person name="Pelletier E."/>
            <person name="Niang G."/>
            <person name="Scheremetjew M."/>
            <person name="Finn R."/>
            <person name="Kale V."/>
            <person name="Holt S."/>
            <person name="Cochrane G."/>
            <person name="Meng A."/>
            <person name="Brown T."/>
            <person name="Cohen L."/>
        </authorList>
    </citation>
    <scope>NUCLEOTIDE SEQUENCE</scope>
    <source>
        <strain evidence="1">CCMP645</strain>
    </source>
</reference>
<gene>
    <name evidence="1" type="ORF">PCAR00345_LOCUS23441</name>
    <name evidence="2" type="ORF">PCAR00345_LOCUS23442</name>
</gene>
<dbReference type="PANTHER" id="PTHR38564:SF2">
    <property type="entry name" value="WU:FC46H12 PRECURSOR"/>
    <property type="match status" value="1"/>
</dbReference>
<evidence type="ECO:0000313" key="1">
    <source>
        <dbReference type="EMBL" id="CAE0770829.1"/>
    </source>
</evidence>
<dbReference type="EMBL" id="HBIZ01036773">
    <property type="protein sequence ID" value="CAE0770830.1"/>
    <property type="molecule type" value="Transcribed_RNA"/>
</dbReference>